<evidence type="ECO:0000256" key="1">
    <source>
        <dbReference type="ARBA" id="ARBA00023002"/>
    </source>
</evidence>
<evidence type="ECO:0000313" key="2">
    <source>
        <dbReference type="EMBL" id="CAB3763127.1"/>
    </source>
</evidence>
<evidence type="ECO:0008006" key="4">
    <source>
        <dbReference type="Google" id="ProtNLM"/>
    </source>
</evidence>
<name>A0A6J5EBD8_9BURK</name>
<dbReference type="RefSeq" id="WP_175112884.1">
    <property type="nucleotide sequence ID" value="NZ_CADIKF010000033.1"/>
</dbReference>
<keyword evidence="3" id="KW-1185">Reference proteome</keyword>
<reference evidence="2 3" key="1">
    <citation type="submission" date="2020-04" db="EMBL/GenBank/DDBJ databases">
        <authorList>
            <person name="De Canck E."/>
        </authorList>
    </citation>
    <scope>NUCLEOTIDE SEQUENCE [LARGE SCALE GENOMIC DNA]</scope>
    <source>
        <strain evidence="2 3">LMG 29739</strain>
    </source>
</reference>
<dbReference type="Proteomes" id="UP000494329">
    <property type="component" value="Unassembled WGS sequence"/>
</dbReference>
<dbReference type="PANTHER" id="PTHR40279:SF3">
    <property type="entry name" value="4-AMINOBENZOATE SYNTHASE"/>
    <property type="match status" value="1"/>
</dbReference>
<gene>
    <name evidence="2" type="ORF">LMG29739_04038</name>
</gene>
<dbReference type="PANTHER" id="PTHR40279">
    <property type="entry name" value="PQQC-LIKE PROTEIN"/>
    <property type="match status" value="1"/>
</dbReference>
<organism evidence="2 3">
    <name type="scientific">Paraburkholderia solisilvae</name>
    <dbReference type="NCBI Taxonomy" id="624376"/>
    <lineage>
        <taxon>Bacteria</taxon>
        <taxon>Pseudomonadati</taxon>
        <taxon>Pseudomonadota</taxon>
        <taxon>Betaproteobacteria</taxon>
        <taxon>Burkholderiales</taxon>
        <taxon>Burkholderiaceae</taxon>
        <taxon>Paraburkholderia</taxon>
    </lineage>
</organism>
<dbReference type="AlphaFoldDB" id="A0A6J5EBD8"/>
<evidence type="ECO:0000313" key="3">
    <source>
        <dbReference type="Proteomes" id="UP000494329"/>
    </source>
</evidence>
<proteinExistence type="predicted"/>
<dbReference type="SMART" id="SM01236">
    <property type="entry name" value="Haem_oxygenase_2"/>
    <property type="match status" value="1"/>
</dbReference>
<dbReference type="InterPro" id="IPR016084">
    <property type="entry name" value="Haem_Oase-like_multi-hlx"/>
</dbReference>
<sequence>MSQQEFSSRQHAVEARRYLIPEMEYGYDHPEVIFWTRHFASEAHKRNVFANIKAALQSQRSPVAAQALATAWYDFTRYVPTFLTRAVAQTGDPERQHHLIQIAYDELGGRNKEFIHSQLFLKAIETIGLKVAPRHSGSSIREVIQVLDATLAHTDSEAGIIGLLLSFEIIAEENIEMLFDGLCYSDDCAAALSDSAFFKVHRLDESEHIRHSVANFLRFCNTPAERAAFKQSFDQGVDYWRRFWDQCACLITLESGSRTHT</sequence>
<dbReference type="EMBL" id="CADIKF010000033">
    <property type="protein sequence ID" value="CAB3763127.1"/>
    <property type="molecule type" value="Genomic_DNA"/>
</dbReference>
<dbReference type="InterPro" id="IPR039068">
    <property type="entry name" value="PqqC-like"/>
</dbReference>
<dbReference type="GO" id="GO:0016491">
    <property type="term" value="F:oxidoreductase activity"/>
    <property type="evidence" value="ECO:0007669"/>
    <property type="project" value="UniProtKB-KW"/>
</dbReference>
<accession>A0A6J5EBD8</accession>
<keyword evidence="1" id="KW-0560">Oxidoreductase</keyword>
<dbReference type="Gene3D" id="1.20.910.10">
    <property type="entry name" value="Heme oxygenase-like"/>
    <property type="match status" value="1"/>
</dbReference>
<dbReference type="SUPFAM" id="SSF48613">
    <property type="entry name" value="Heme oxygenase-like"/>
    <property type="match status" value="1"/>
</dbReference>
<protein>
    <recommendedName>
        <fullName evidence="4">Iron-containing redox enzyme family protein</fullName>
    </recommendedName>
</protein>
<dbReference type="Pfam" id="PF14518">
    <property type="entry name" value="Haem_oxygenas_2"/>
    <property type="match status" value="1"/>
</dbReference>